<proteinExistence type="predicted"/>
<dbReference type="RefSeq" id="XP_060367581.1">
    <property type="nucleotide sequence ID" value="XM_060507701.1"/>
</dbReference>
<dbReference type="EMBL" id="JAHMHS010000023">
    <property type="protein sequence ID" value="KAK1727526.1"/>
    <property type="molecule type" value="Genomic_DNA"/>
</dbReference>
<dbReference type="AlphaFoldDB" id="A0AAD8UUG2"/>
<organism evidence="2 3">
    <name type="scientific">Glomerella acutata</name>
    <name type="common">Colletotrichum acutatum</name>
    <dbReference type="NCBI Taxonomy" id="27357"/>
    <lineage>
        <taxon>Eukaryota</taxon>
        <taxon>Fungi</taxon>
        <taxon>Dikarya</taxon>
        <taxon>Ascomycota</taxon>
        <taxon>Pezizomycotina</taxon>
        <taxon>Sordariomycetes</taxon>
        <taxon>Hypocreomycetidae</taxon>
        <taxon>Glomerellales</taxon>
        <taxon>Glomerellaceae</taxon>
        <taxon>Colletotrichum</taxon>
        <taxon>Colletotrichum acutatum species complex</taxon>
    </lineage>
</organism>
<dbReference type="GeneID" id="85391600"/>
<name>A0AAD8UUG2_GLOAC</name>
<protein>
    <submittedName>
        <fullName evidence="2">Uncharacterized protein</fullName>
    </submittedName>
</protein>
<evidence type="ECO:0000313" key="3">
    <source>
        <dbReference type="Proteomes" id="UP001244207"/>
    </source>
</evidence>
<comment type="caution">
    <text evidence="2">The sequence shown here is derived from an EMBL/GenBank/DDBJ whole genome shotgun (WGS) entry which is preliminary data.</text>
</comment>
<sequence length="78" mass="8420">MHGYKRTGQVAFPPLALRPSPEKRSSAGRPNATTTVLWFQGSLPLQGLQCDITRGLTRCLAIGEEGVPLSVRPGSEMK</sequence>
<feature type="region of interest" description="Disordered" evidence="1">
    <location>
        <begin position="1"/>
        <end position="30"/>
    </location>
</feature>
<accession>A0AAD8UUG2</accession>
<dbReference type="Proteomes" id="UP001244207">
    <property type="component" value="Unassembled WGS sequence"/>
</dbReference>
<evidence type="ECO:0000256" key="1">
    <source>
        <dbReference type="SAM" id="MobiDB-lite"/>
    </source>
</evidence>
<keyword evidence="3" id="KW-1185">Reference proteome</keyword>
<gene>
    <name evidence="2" type="ORF">BDZ83DRAFT_612101</name>
</gene>
<evidence type="ECO:0000313" key="2">
    <source>
        <dbReference type="EMBL" id="KAK1727526.1"/>
    </source>
</evidence>
<reference evidence="2" key="1">
    <citation type="submission" date="2021-12" db="EMBL/GenBank/DDBJ databases">
        <title>Comparative genomics, transcriptomics and evolutionary studies reveal genomic signatures of adaptation to plant cell wall in hemibiotrophic fungi.</title>
        <authorList>
            <consortium name="DOE Joint Genome Institute"/>
            <person name="Baroncelli R."/>
            <person name="Diaz J.F."/>
            <person name="Benocci T."/>
            <person name="Peng M."/>
            <person name="Battaglia E."/>
            <person name="Haridas S."/>
            <person name="Andreopoulos W."/>
            <person name="Labutti K."/>
            <person name="Pangilinan J."/>
            <person name="Floch G.L."/>
            <person name="Makela M.R."/>
            <person name="Henrissat B."/>
            <person name="Grigoriev I.V."/>
            <person name="Crouch J.A."/>
            <person name="De Vries R.P."/>
            <person name="Sukno S.A."/>
            <person name="Thon M.R."/>
        </authorList>
    </citation>
    <scope>NUCLEOTIDE SEQUENCE</scope>
    <source>
        <strain evidence="2">CBS 112980</strain>
    </source>
</reference>